<dbReference type="PANTHER" id="PTHR30349:SF41">
    <property type="entry name" value="INTEGRASE_RECOMBINASE PROTEIN MJ0367-RELATED"/>
    <property type="match status" value="1"/>
</dbReference>
<dbReference type="AlphaFoldDB" id="A0A178II59"/>
<gene>
    <name evidence="8" type="ORF">AW736_12135</name>
</gene>
<evidence type="ECO:0000313" key="8">
    <source>
        <dbReference type="EMBL" id="OAM89642.1"/>
    </source>
</evidence>
<dbReference type="SUPFAM" id="SSF56349">
    <property type="entry name" value="DNA breaking-rejoining enzymes"/>
    <property type="match status" value="1"/>
</dbReference>
<dbReference type="STRING" id="1184151.AW736_12135"/>
<keyword evidence="2" id="KW-0229">DNA integration</keyword>
<dbReference type="CDD" id="cd00397">
    <property type="entry name" value="DNA_BRE_C"/>
    <property type="match status" value="1"/>
</dbReference>
<keyword evidence="4" id="KW-0233">DNA recombination</keyword>
<dbReference type="PANTHER" id="PTHR30349">
    <property type="entry name" value="PHAGE INTEGRASE-RELATED"/>
    <property type="match status" value="1"/>
</dbReference>
<dbReference type="InterPro" id="IPR013762">
    <property type="entry name" value="Integrase-like_cat_sf"/>
</dbReference>
<keyword evidence="3 5" id="KW-0238">DNA-binding</keyword>
<dbReference type="InterPro" id="IPR011010">
    <property type="entry name" value="DNA_brk_join_enz"/>
</dbReference>
<accession>A0A178II59</accession>
<comment type="similarity">
    <text evidence="1">Belongs to the 'phage' integrase family.</text>
</comment>
<dbReference type="Proteomes" id="UP000078486">
    <property type="component" value="Unassembled WGS sequence"/>
</dbReference>
<dbReference type="GO" id="GO:0015074">
    <property type="term" value="P:DNA integration"/>
    <property type="evidence" value="ECO:0007669"/>
    <property type="project" value="UniProtKB-KW"/>
</dbReference>
<evidence type="ECO:0000313" key="9">
    <source>
        <dbReference type="Proteomes" id="UP000078486"/>
    </source>
</evidence>
<dbReference type="Gene3D" id="1.10.150.130">
    <property type="match status" value="1"/>
</dbReference>
<dbReference type="Pfam" id="PF00589">
    <property type="entry name" value="Phage_integrase"/>
    <property type="match status" value="1"/>
</dbReference>
<feature type="domain" description="Core-binding (CB)" evidence="7">
    <location>
        <begin position="87"/>
        <end position="177"/>
    </location>
</feature>
<reference evidence="8 9" key="1">
    <citation type="submission" date="2016-01" db="EMBL/GenBank/DDBJ databases">
        <title>High potential of lignocellulose degradation of a new Verrucomicrobia species.</title>
        <authorList>
            <person name="Wang Y."/>
            <person name="Shi Y."/>
            <person name="Qiu Z."/>
            <person name="Liu S."/>
            <person name="Yang H."/>
        </authorList>
    </citation>
    <scope>NUCLEOTIDE SEQUENCE [LARGE SCALE GENOMIC DNA]</scope>
    <source>
        <strain evidence="8 9">TSB47</strain>
    </source>
</reference>
<sequence length="476" mass="53587">MPLELRKDSGWWYGRASVNGKALCKNLSVKIAGNRPKKLSLQGDMTFERSRAKAQAELEKWQLELKRRTTAEELIQTVHEIRTGERIQSIALADAFARWLALPRRRQPSSRYVDQAKSWMTRFVAYLKSNYPSAREMDDVHSNMARTFFSDEQKRGIAPKTYNNILIFLRSSFGALQKDAGMAENPFAGLPTLEEDTVFRKPFSAEELADIADAAKTDPFIHPIIITGMCTAMRRGDCCLLQWESVDLEARFIMVKTSKTGELVQIPIFAQLHEVLTQAQKDRQEKNEKSPYVFPEQADKYQNNPDLITDRVRRVLREVGFSGEDGDGTSEKGCVNQKRKVGLRKASVRDFHSFRVSWVTLALTAGVPLEIVQKVTGHRTASIVMTHYFQPGREEFRKTLSGKLPEAISGQSEKPAPVVISLDEIRAELLAMKLKTWKTIRDGLVAKIPEPTPAAKPPAGKKPMLTVKAVEKDAAG</sequence>
<evidence type="ECO:0000259" key="7">
    <source>
        <dbReference type="PROSITE" id="PS51900"/>
    </source>
</evidence>
<evidence type="ECO:0000256" key="2">
    <source>
        <dbReference type="ARBA" id="ARBA00022908"/>
    </source>
</evidence>
<evidence type="ECO:0000256" key="4">
    <source>
        <dbReference type="ARBA" id="ARBA00023172"/>
    </source>
</evidence>
<dbReference type="InterPro" id="IPR044068">
    <property type="entry name" value="CB"/>
</dbReference>
<evidence type="ECO:0000256" key="1">
    <source>
        <dbReference type="ARBA" id="ARBA00008857"/>
    </source>
</evidence>
<keyword evidence="9" id="KW-1185">Reference proteome</keyword>
<dbReference type="InterPro" id="IPR002104">
    <property type="entry name" value="Integrase_catalytic"/>
</dbReference>
<dbReference type="EMBL" id="LRRQ01000084">
    <property type="protein sequence ID" value="OAM89642.1"/>
    <property type="molecule type" value="Genomic_DNA"/>
</dbReference>
<dbReference type="PROSITE" id="PS51900">
    <property type="entry name" value="CB"/>
    <property type="match status" value="1"/>
</dbReference>
<evidence type="ECO:0000259" key="6">
    <source>
        <dbReference type="PROSITE" id="PS51898"/>
    </source>
</evidence>
<organism evidence="8 9">
    <name type="scientific">Termitidicoccus mucosus</name>
    <dbReference type="NCBI Taxonomy" id="1184151"/>
    <lineage>
        <taxon>Bacteria</taxon>
        <taxon>Pseudomonadati</taxon>
        <taxon>Verrucomicrobiota</taxon>
        <taxon>Opitutia</taxon>
        <taxon>Opitutales</taxon>
        <taxon>Opitutaceae</taxon>
        <taxon>Termitidicoccus</taxon>
    </lineage>
</organism>
<evidence type="ECO:0000256" key="5">
    <source>
        <dbReference type="PROSITE-ProRule" id="PRU01248"/>
    </source>
</evidence>
<proteinExistence type="inferred from homology"/>
<dbReference type="InterPro" id="IPR050090">
    <property type="entry name" value="Tyrosine_recombinase_XerCD"/>
</dbReference>
<dbReference type="GO" id="GO:0003677">
    <property type="term" value="F:DNA binding"/>
    <property type="evidence" value="ECO:0007669"/>
    <property type="project" value="UniProtKB-UniRule"/>
</dbReference>
<evidence type="ECO:0000256" key="3">
    <source>
        <dbReference type="ARBA" id="ARBA00023125"/>
    </source>
</evidence>
<feature type="domain" description="Tyr recombinase" evidence="6">
    <location>
        <begin position="198"/>
        <end position="401"/>
    </location>
</feature>
<dbReference type="GO" id="GO:0006310">
    <property type="term" value="P:DNA recombination"/>
    <property type="evidence" value="ECO:0007669"/>
    <property type="project" value="UniProtKB-KW"/>
</dbReference>
<dbReference type="OrthoDB" id="185554at2"/>
<comment type="caution">
    <text evidence="8">The sequence shown here is derived from an EMBL/GenBank/DDBJ whole genome shotgun (WGS) entry which is preliminary data.</text>
</comment>
<dbReference type="Gene3D" id="1.10.443.10">
    <property type="entry name" value="Intergrase catalytic core"/>
    <property type="match status" value="1"/>
</dbReference>
<dbReference type="InterPro" id="IPR010998">
    <property type="entry name" value="Integrase_recombinase_N"/>
</dbReference>
<dbReference type="PROSITE" id="PS51898">
    <property type="entry name" value="TYR_RECOMBINASE"/>
    <property type="match status" value="1"/>
</dbReference>
<protein>
    <submittedName>
        <fullName evidence="8">Integrase</fullName>
    </submittedName>
</protein>
<name>A0A178II59_9BACT</name>